<dbReference type="AlphaFoldDB" id="X0UH38"/>
<dbReference type="SUPFAM" id="SSF90257">
    <property type="entry name" value="Myosin rod fragments"/>
    <property type="match status" value="1"/>
</dbReference>
<gene>
    <name evidence="3" type="ORF">S01H1_40295</name>
</gene>
<feature type="region of interest" description="Disordered" evidence="2">
    <location>
        <begin position="1"/>
        <end position="22"/>
    </location>
</feature>
<keyword evidence="1" id="KW-0175">Coiled coil</keyword>
<evidence type="ECO:0000256" key="1">
    <source>
        <dbReference type="SAM" id="Coils"/>
    </source>
</evidence>
<dbReference type="Gene3D" id="1.10.287.1490">
    <property type="match status" value="1"/>
</dbReference>
<feature type="region of interest" description="Disordered" evidence="2">
    <location>
        <begin position="78"/>
        <end position="103"/>
    </location>
</feature>
<protein>
    <submittedName>
        <fullName evidence="3">Uncharacterized protein</fullName>
    </submittedName>
</protein>
<name>X0UH38_9ZZZZ</name>
<dbReference type="EMBL" id="BARS01025505">
    <property type="protein sequence ID" value="GAG04905.1"/>
    <property type="molecule type" value="Genomic_DNA"/>
</dbReference>
<proteinExistence type="predicted"/>
<feature type="coiled-coil region" evidence="1">
    <location>
        <begin position="132"/>
        <end position="159"/>
    </location>
</feature>
<evidence type="ECO:0000256" key="2">
    <source>
        <dbReference type="SAM" id="MobiDB-lite"/>
    </source>
</evidence>
<feature type="compositionally biased region" description="Low complexity" evidence="2">
    <location>
        <begin position="93"/>
        <end position="103"/>
    </location>
</feature>
<accession>X0UH38</accession>
<sequence length="170" mass="18480">MARIPSDNPAGAGVANGATSINAATSHIETKFREMRERISQLGSEKQQLVLRLQSRERDLDAARTELTFAESQRRDLAEKLAATETRLGQETAPADSASASTPPRALEAEVETLRAQLTIARASIAAAGDRAEKLFGELESATREIDILKEERNQLIVEGHQMTALLSDL</sequence>
<reference evidence="3" key="1">
    <citation type="journal article" date="2014" name="Front. Microbiol.">
        <title>High frequency of phylogenetically diverse reductive dehalogenase-homologous genes in deep subseafloor sedimentary metagenomes.</title>
        <authorList>
            <person name="Kawai M."/>
            <person name="Futagami T."/>
            <person name="Toyoda A."/>
            <person name="Takaki Y."/>
            <person name="Nishi S."/>
            <person name="Hori S."/>
            <person name="Arai W."/>
            <person name="Tsubouchi T."/>
            <person name="Morono Y."/>
            <person name="Uchiyama I."/>
            <person name="Ito T."/>
            <person name="Fujiyama A."/>
            <person name="Inagaki F."/>
            <person name="Takami H."/>
        </authorList>
    </citation>
    <scope>NUCLEOTIDE SEQUENCE</scope>
    <source>
        <strain evidence="3">Expedition CK06-06</strain>
    </source>
</reference>
<organism evidence="3">
    <name type="scientific">marine sediment metagenome</name>
    <dbReference type="NCBI Taxonomy" id="412755"/>
    <lineage>
        <taxon>unclassified sequences</taxon>
        <taxon>metagenomes</taxon>
        <taxon>ecological metagenomes</taxon>
    </lineage>
</organism>
<comment type="caution">
    <text evidence="3">The sequence shown here is derived from an EMBL/GenBank/DDBJ whole genome shotgun (WGS) entry which is preliminary data.</text>
</comment>
<feature type="non-terminal residue" evidence="3">
    <location>
        <position position="170"/>
    </location>
</feature>
<evidence type="ECO:0000313" key="3">
    <source>
        <dbReference type="EMBL" id="GAG04905.1"/>
    </source>
</evidence>